<dbReference type="SUPFAM" id="SSF57701">
    <property type="entry name" value="Zn2/Cys6 DNA-binding domain"/>
    <property type="match status" value="1"/>
</dbReference>
<dbReference type="PANTHER" id="PTHR31845:SF21">
    <property type="entry name" value="REGULATORY PROTEIN LEU3"/>
    <property type="match status" value="1"/>
</dbReference>
<evidence type="ECO:0000256" key="2">
    <source>
        <dbReference type="ARBA" id="ARBA00023015"/>
    </source>
</evidence>
<dbReference type="PROSITE" id="PS50048">
    <property type="entry name" value="ZN2_CY6_FUNGAL_2"/>
    <property type="match status" value="1"/>
</dbReference>
<dbReference type="SMART" id="SM00066">
    <property type="entry name" value="GAL4"/>
    <property type="match status" value="1"/>
</dbReference>
<dbReference type="CDD" id="cd00067">
    <property type="entry name" value="GAL4"/>
    <property type="match status" value="1"/>
</dbReference>
<organism evidence="8 9">
    <name type="scientific">Pleurostoma richardsiae</name>
    <dbReference type="NCBI Taxonomy" id="41990"/>
    <lineage>
        <taxon>Eukaryota</taxon>
        <taxon>Fungi</taxon>
        <taxon>Dikarya</taxon>
        <taxon>Ascomycota</taxon>
        <taxon>Pezizomycotina</taxon>
        <taxon>Sordariomycetes</taxon>
        <taxon>Sordariomycetidae</taxon>
        <taxon>Calosphaeriales</taxon>
        <taxon>Pleurostomataceae</taxon>
        <taxon>Pleurostoma</taxon>
    </lineage>
</organism>
<dbReference type="Proteomes" id="UP001174694">
    <property type="component" value="Unassembled WGS sequence"/>
</dbReference>
<accession>A0AA38S1J2</accession>
<reference evidence="8" key="1">
    <citation type="submission" date="2022-07" db="EMBL/GenBank/DDBJ databases">
        <title>Fungi with potential for degradation of polypropylene.</title>
        <authorList>
            <person name="Gostincar C."/>
        </authorList>
    </citation>
    <scope>NUCLEOTIDE SEQUENCE</scope>
    <source>
        <strain evidence="8">EXF-13308</strain>
    </source>
</reference>
<evidence type="ECO:0000256" key="6">
    <source>
        <dbReference type="SAM" id="MobiDB-lite"/>
    </source>
</evidence>
<dbReference type="GO" id="GO:0008270">
    <property type="term" value="F:zinc ion binding"/>
    <property type="evidence" value="ECO:0007669"/>
    <property type="project" value="InterPro"/>
</dbReference>
<name>A0AA38S1J2_9PEZI</name>
<dbReference type="InterPro" id="IPR001138">
    <property type="entry name" value="Zn2Cys6_DnaBD"/>
</dbReference>
<comment type="caution">
    <text evidence="8">The sequence shown here is derived from an EMBL/GenBank/DDBJ whole genome shotgun (WGS) entry which is preliminary data.</text>
</comment>
<dbReference type="GO" id="GO:0000976">
    <property type="term" value="F:transcription cis-regulatory region binding"/>
    <property type="evidence" value="ECO:0007669"/>
    <property type="project" value="TreeGrafter"/>
</dbReference>
<keyword evidence="4" id="KW-0804">Transcription</keyword>
<keyword evidence="9" id="KW-1185">Reference proteome</keyword>
<dbReference type="InterPro" id="IPR036864">
    <property type="entry name" value="Zn2-C6_fun-type_DNA-bd_sf"/>
</dbReference>
<feature type="compositionally biased region" description="Low complexity" evidence="6">
    <location>
        <begin position="136"/>
        <end position="150"/>
    </location>
</feature>
<evidence type="ECO:0000256" key="5">
    <source>
        <dbReference type="ARBA" id="ARBA00023242"/>
    </source>
</evidence>
<keyword evidence="5" id="KW-0539">Nucleus</keyword>
<evidence type="ECO:0000313" key="9">
    <source>
        <dbReference type="Proteomes" id="UP001174694"/>
    </source>
</evidence>
<dbReference type="GO" id="GO:0005634">
    <property type="term" value="C:nucleus"/>
    <property type="evidence" value="ECO:0007669"/>
    <property type="project" value="UniProtKB-SubCell"/>
</dbReference>
<dbReference type="EMBL" id="JANBVO010000005">
    <property type="protein sequence ID" value="KAJ9152017.1"/>
    <property type="molecule type" value="Genomic_DNA"/>
</dbReference>
<dbReference type="PROSITE" id="PS00463">
    <property type="entry name" value="ZN2_CY6_FUNGAL_1"/>
    <property type="match status" value="1"/>
</dbReference>
<dbReference type="PANTHER" id="PTHR31845">
    <property type="entry name" value="FINGER DOMAIN PROTEIN, PUTATIVE-RELATED"/>
    <property type="match status" value="1"/>
</dbReference>
<sequence>MSDGTPAPAPNAEASPSPHRIKRNTACVNCRDSKVKCNASLTPGLPCLRCTKLQLQCVVDKSHKRVSRRSKLEELVQEVQSIKEAVGSKTPVAPQVSLPQLLVPPLRETPSLASATSFQIPSIRPLNSAPPPEPRALTPALTAQTTPSSSGKVSEPRALKSRVFPGQDIDYYFDKYFDHFHPYLPIVRVRDPDACYKAGPLLFWTIIVTASRRYARDDSVFPFLVDSLQSEIWGSLSEPPISLSTINALLLLCAWPLSTIRLMRDPSLIYAGICMNACFLIGLHTGQGDHPEFSYPSYPLCVSHEEAIYTWAGYNIMSQGISSYCGIPPMGQLFNRTIDSLLDRTCTIQIPNYFAVQLEAARFSNRVSRTMAAVLEGSSGVSHHIVSLLEEDLDKIQCLLSNDVAEDLNFFFMLFARLDIQVYYFLPPEGFSPDILKRNVLKCFNTAQALIQQALKLDQQHFLMRHAPHYVYRSVLTAACVLMAVFLSPWMSEFGVGDAQAMMSEAISAMNAFSIQEGDLPIRVSKMMEQAWMARHLLPPRDISRIGFTNFKHRLVRPAQTTPIPGASATQPPLDPSADPSLSAAAFPQIDWNVFMEDFDWSFDPELLTVPT</sequence>
<gene>
    <name evidence="8" type="ORF">NKR23_g2821</name>
</gene>
<evidence type="ECO:0000313" key="8">
    <source>
        <dbReference type="EMBL" id="KAJ9152017.1"/>
    </source>
</evidence>
<dbReference type="CDD" id="cd12148">
    <property type="entry name" value="fungal_TF_MHR"/>
    <property type="match status" value="1"/>
</dbReference>
<dbReference type="GO" id="GO:0000981">
    <property type="term" value="F:DNA-binding transcription factor activity, RNA polymerase II-specific"/>
    <property type="evidence" value="ECO:0007669"/>
    <property type="project" value="InterPro"/>
</dbReference>
<dbReference type="InterPro" id="IPR051089">
    <property type="entry name" value="prtT"/>
</dbReference>
<keyword evidence="2" id="KW-0805">Transcription regulation</keyword>
<dbReference type="Pfam" id="PF00172">
    <property type="entry name" value="Zn_clus"/>
    <property type="match status" value="1"/>
</dbReference>
<feature type="region of interest" description="Disordered" evidence="6">
    <location>
        <begin position="123"/>
        <end position="154"/>
    </location>
</feature>
<evidence type="ECO:0000256" key="1">
    <source>
        <dbReference type="ARBA" id="ARBA00004123"/>
    </source>
</evidence>
<evidence type="ECO:0000256" key="4">
    <source>
        <dbReference type="ARBA" id="ARBA00023163"/>
    </source>
</evidence>
<feature type="region of interest" description="Disordered" evidence="6">
    <location>
        <begin position="561"/>
        <end position="581"/>
    </location>
</feature>
<feature type="compositionally biased region" description="Polar residues" evidence="6">
    <location>
        <begin position="561"/>
        <end position="571"/>
    </location>
</feature>
<proteinExistence type="predicted"/>
<evidence type="ECO:0000259" key="7">
    <source>
        <dbReference type="PROSITE" id="PS50048"/>
    </source>
</evidence>
<keyword evidence="3" id="KW-0238">DNA-binding</keyword>
<feature type="domain" description="Zn(2)-C6 fungal-type" evidence="7">
    <location>
        <begin position="26"/>
        <end position="59"/>
    </location>
</feature>
<comment type="subcellular location">
    <subcellularLocation>
        <location evidence="1">Nucleus</location>
    </subcellularLocation>
</comment>
<protein>
    <submittedName>
        <fullName evidence="8">Transcriptional regulatory protein SEF1</fullName>
    </submittedName>
</protein>
<evidence type="ECO:0000256" key="3">
    <source>
        <dbReference type="ARBA" id="ARBA00023125"/>
    </source>
</evidence>
<dbReference type="AlphaFoldDB" id="A0AA38S1J2"/>
<dbReference type="Gene3D" id="4.10.240.10">
    <property type="entry name" value="Zn(2)-C6 fungal-type DNA-binding domain"/>
    <property type="match status" value="1"/>
</dbReference>